<accession>A0AA36EP17</accession>
<organism evidence="2 3">
    <name type="scientific">Lactuca saligna</name>
    <name type="common">Willowleaf lettuce</name>
    <dbReference type="NCBI Taxonomy" id="75948"/>
    <lineage>
        <taxon>Eukaryota</taxon>
        <taxon>Viridiplantae</taxon>
        <taxon>Streptophyta</taxon>
        <taxon>Embryophyta</taxon>
        <taxon>Tracheophyta</taxon>
        <taxon>Spermatophyta</taxon>
        <taxon>Magnoliopsida</taxon>
        <taxon>eudicotyledons</taxon>
        <taxon>Gunneridae</taxon>
        <taxon>Pentapetalae</taxon>
        <taxon>asterids</taxon>
        <taxon>campanulids</taxon>
        <taxon>Asterales</taxon>
        <taxon>Asteraceae</taxon>
        <taxon>Cichorioideae</taxon>
        <taxon>Cichorieae</taxon>
        <taxon>Lactucinae</taxon>
        <taxon>Lactuca</taxon>
    </lineage>
</organism>
<gene>
    <name evidence="2" type="ORF">LSALG_LOCUS41499</name>
</gene>
<protein>
    <submittedName>
        <fullName evidence="2">Uncharacterized protein</fullName>
    </submittedName>
</protein>
<evidence type="ECO:0000313" key="2">
    <source>
        <dbReference type="EMBL" id="CAI9303039.1"/>
    </source>
</evidence>
<dbReference type="Proteomes" id="UP001177003">
    <property type="component" value="Chromosome 9"/>
</dbReference>
<dbReference type="EMBL" id="OX465085">
    <property type="protein sequence ID" value="CAI9303039.1"/>
    <property type="molecule type" value="Genomic_DNA"/>
</dbReference>
<dbReference type="AlphaFoldDB" id="A0AA36EP17"/>
<feature type="region of interest" description="Disordered" evidence="1">
    <location>
        <begin position="31"/>
        <end position="50"/>
    </location>
</feature>
<name>A0AA36EP17_LACSI</name>
<feature type="compositionally biased region" description="Acidic residues" evidence="1">
    <location>
        <begin position="31"/>
        <end position="43"/>
    </location>
</feature>
<proteinExistence type="predicted"/>
<reference evidence="2" key="1">
    <citation type="submission" date="2023-04" db="EMBL/GenBank/DDBJ databases">
        <authorList>
            <person name="Vijverberg K."/>
            <person name="Xiong W."/>
            <person name="Schranz E."/>
        </authorList>
    </citation>
    <scope>NUCLEOTIDE SEQUENCE</scope>
</reference>
<keyword evidence="3" id="KW-1185">Reference proteome</keyword>
<sequence length="95" mass="11290">MFHVNRRIIEVNNEQHEDMPEYDLEYEKDDETQVYDSETENGEGNDINYKNNLDSAEEIQNLVPIRSKQKRGMTQLPKMKTEHVNSSGRRKTYKV</sequence>
<feature type="region of interest" description="Disordered" evidence="1">
    <location>
        <begin position="69"/>
        <end position="95"/>
    </location>
</feature>
<evidence type="ECO:0000256" key="1">
    <source>
        <dbReference type="SAM" id="MobiDB-lite"/>
    </source>
</evidence>
<evidence type="ECO:0000313" key="3">
    <source>
        <dbReference type="Proteomes" id="UP001177003"/>
    </source>
</evidence>